<proteinExistence type="predicted"/>
<comment type="caution">
    <text evidence="1">The sequence shown here is derived from an EMBL/GenBank/DDBJ whole genome shotgun (WGS) entry which is preliminary data.</text>
</comment>
<evidence type="ECO:0000313" key="1">
    <source>
        <dbReference type="EMBL" id="MCC9645019.1"/>
    </source>
</evidence>
<sequence length="81" mass="9232">MAFQAGVEPWPYTLRELLAGDKAKRTYDYDHTCALMSLIASVQTGKQYSLDYFHPYRKKQAEPMNLDDPAKAFDELTKGKG</sequence>
<dbReference type="Proteomes" id="UP001430306">
    <property type="component" value="Unassembled WGS sequence"/>
</dbReference>
<dbReference type="RefSeq" id="WP_230276674.1">
    <property type="nucleotide sequence ID" value="NZ_JAJKFW010000062.1"/>
</dbReference>
<reference evidence="1" key="1">
    <citation type="submission" date="2021-11" db="EMBL/GenBank/DDBJ databases">
        <title>Genome sequence.</title>
        <authorList>
            <person name="Sun Q."/>
        </authorList>
    </citation>
    <scope>NUCLEOTIDE SEQUENCE</scope>
    <source>
        <strain evidence="1">JC740</strain>
    </source>
</reference>
<keyword evidence="2" id="KW-1185">Reference proteome</keyword>
<evidence type="ECO:0000313" key="2">
    <source>
        <dbReference type="Proteomes" id="UP001430306"/>
    </source>
</evidence>
<accession>A0ABS8NN53</accession>
<gene>
    <name evidence="1" type="ORF">LOC71_22305</name>
</gene>
<name>A0ABS8NN53_9BACT</name>
<dbReference type="EMBL" id="JAJKFW010000062">
    <property type="protein sequence ID" value="MCC9645019.1"/>
    <property type="molecule type" value="Genomic_DNA"/>
</dbReference>
<protein>
    <submittedName>
        <fullName evidence="1">Uncharacterized protein</fullName>
    </submittedName>
</protein>
<organism evidence="1 2">
    <name type="scientific">Rhodopirellula halodulae</name>
    <dbReference type="NCBI Taxonomy" id="2894198"/>
    <lineage>
        <taxon>Bacteria</taxon>
        <taxon>Pseudomonadati</taxon>
        <taxon>Planctomycetota</taxon>
        <taxon>Planctomycetia</taxon>
        <taxon>Pirellulales</taxon>
        <taxon>Pirellulaceae</taxon>
        <taxon>Rhodopirellula</taxon>
    </lineage>
</organism>